<dbReference type="PROSITE" id="PS51257">
    <property type="entry name" value="PROKAR_LIPOPROTEIN"/>
    <property type="match status" value="1"/>
</dbReference>
<evidence type="ECO:0000313" key="1">
    <source>
        <dbReference type="EMBL" id="MDQ1098724.1"/>
    </source>
</evidence>
<sequence>MQKSFFFFFIIILVFSCNIRKPQQMNHITYLNKVNEIDSIYRMNNDTVTAVEMYQKLFKIYPPHNSYLIEEYQNYIKLSDKYHFDFGGKESLYKLIPLVAPNWKYNRMDKGFFALYKKYGIDSIEVENKVAEWQKGLNKRLIDSFSIAFFRNEEFRTPIYNSKLQNLNDAKNAKLLIWTFKNYGFPSLQRIGLLGNNDIFMPMGNLLNHMADEEQYQYFKEKILKYVKTGECVPIDYAALIDKRAYSEGRECDYGTFNDLSISDSIRVNKNRRKIGMPSLKHSRKIHNDYFKH</sequence>
<accession>A0ABU0TNV5</accession>
<dbReference type="EMBL" id="JAUTAL010000001">
    <property type="protein sequence ID" value="MDQ1098724.1"/>
    <property type="molecule type" value="Genomic_DNA"/>
</dbReference>
<gene>
    <name evidence="1" type="ORF">QE404_003871</name>
</gene>
<keyword evidence="2" id="KW-1185">Reference proteome</keyword>
<protein>
    <submittedName>
        <fullName evidence="1">Uncharacterized protein</fullName>
    </submittedName>
</protein>
<name>A0ABU0TNV5_9FLAO</name>
<proteinExistence type="predicted"/>
<evidence type="ECO:0000313" key="2">
    <source>
        <dbReference type="Proteomes" id="UP001225072"/>
    </source>
</evidence>
<comment type="caution">
    <text evidence="1">The sequence shown here is derived from an EMBL/GenBank/DDBJ whole genome shotgun (WGS) entry which is preliminary data.</text>
</comment>
<dbReference type="Proteomes" id="UP001225072">
    <property type="component" value="Unassembled WGS sequence"/>
</dbReference>
<dbReference type="RefSeq" id="WP_307453188.1">
    <property type="nucleotide sequence ID" value="NZ_JAUTAL010000001.1"/>
</dbReference>
<reference evidence="1 2" key="1">
    <citation type="submission" date="2023-07" db="EMBL/GenBank/DDBJ databases">
        <title>Functional and genomic diversity of the sorghum phyllosphere microbiome.</title>
        <authorList>
            <person name="Shade A."/>
        </authorList>
    </citation>
    <scope>NUCLEOTIDE SEQUENCE [LARGE SCALE GENOMIC DNA]</scope>
    <source>
        <strain evidence="1 2">SORGH_AS_1064</strain>
    </source>
</reference>
<organism evidence="1 2">
    <name type="scientific">Chryseobacterium camelliae</name>
    <dbReference type="NCBI Taxonomy" id="1265445"/>
    <lineage>
        <taxon>Bacteria</taxon>
        <taxon>Pseudomonadati</taxon>
        <taxon>Bacteroidota</taxon>
        <taxon>Flavobacteriia</taxon>
        <taxon>Flavobacteriales</taxon>
        <taxon>Weeksellaceae</taxon>
        <taxon>Chryseobacterium group</taxon>
        <taxon>Chryseobacterium</taxon>
    </lineage>
</organism>